<protein>
    <submittedName>
        <fullName evidence="2">Membrane protein YeaQ/YmgE (Transglycosylase-associated protein family)</fullName>
    </submittedName>
</protein>
<keyword evidence="1" id="KW-0812">Transmembrane</keyword>
<keyword evidence="1" id="KW-0472">Membrane</keyword>
<sequence length="107" mass="11780">MSVWGWIIDVSDTFQWGIAGLVGALVASWFRREDLKHRKDFIFFAMAGAVIAHFLTGAIATYLEVSPANAGSIGFLLGLFGGTVTQAIIRAIVKSDFWQLVMSRWGK</sequence>
<keyword evidence="3" id="KW-1185">Reference proteome</keyword>
<feature type="transmembrane region" description="Helical" evidence="1">
    <location>
        <begin position="75"/>
        <end position="93"/>
    </location>
</feature>
<accession>A0ABX0WPZ9</accession>
<gene>
    <name evidence="2" type="ORF">GGR41_000586</name>
</gene>
<feature type="transmembrane region" description="Helical" evidence="1">
    <location>
        <begin position="42"/>
        <end position="63"/>
    </location>
</feature>
<evidence type="ECO:0000256" key="1">
    <source>
        <dbReference type="SAM" id="Phobius"/>
    </source>
</evidence>
<dbReference type="EMBL" id="JAATIZ010000001">
    <property type="protein sequence ID" value="NJB64365.1"/>
    <property type="molecule type" value="Genomic_DNA"/>
</dbReference>
<name>A0ABX0WPZ9_9BURK</name>
<proteinExistence type="predicted"/>
<evidence type="ECO:0000313" key="3">
    <source>
        <dbReference type="Proteomes" id="UP000783934"/>
    </source>
</evidence>
<comment type="caution">
    <text evidence="2">The sequence shown here is derived from an EMBL/GenBank/DDBJ whole genome shotgun (WGS) entry which is preliminary data.</text>
</comment>
<feature type="transmembrane region" description="Helical" evidence="1">
    <location>
        <begin position="13"/>
        <end position="30"/>
    </location>
</feature>
<reference evidence="2 3" key="1">
    <citation type="submission" date="2020-03" db="EMBL/GenBank/DDBJ databases">
        <title>Genomic Encyclopedia of Type Strains, Phase IV (KMG-IV): sequencing the most valuable type-strain genomes for metagenomic binning, comparative biology and taxonomic classification.</title>
        <authorList>
            <person name="Goeker M."/>
        </authorList>
    </citation>
    <scope>NUCLEOTIDE SEQUENCE [LARGE SCALE GENOMIC DNA]</scope>
    <source>
        <strain evidence="2 3">DSM 26613</strain>
    </source>
</reference>
<dbReference type="Proteomes" id="UP000783934">
    <property type="component" value="Unassembled WGS sequence"/>
</dbReference>
<keyword evidence="1" id="KW-1133">Transmembrane helix</keyword>
<dbReference type="RefSeq" id="WP_167660564.1">
    <property type="nucleotide sequence ID" value="NZ_BMCQ01000004.1"/>
</dbReference>
<organism evidence="2 3">
    <name type="scientific">Paenalcaligenes hominis</name>
    <dbReference type="NCBI Taxonomy" id="643674"/>
    <lineage>
        <taxon>Bacteria</taxon>
        <taxon>Pseudomonadati</taxon>
        <taxon>Pseudomonadota</taxon>
        <taxon>Betaproteobacteria</taxon>
        <taxon>Burkholderiales</taxon>
        <taxon>Alcaligenaceae</taxon>
        <taxon>Paenalcaligenes</taxon>
    </lineage>
</organism>
<evidence type="ECO:0000313" key="2">
    <source>
        <dbReference type="EMBL" id="NJB64365.1"/>
    </source>
</evidence>